<evidence type="ECO:0000313" key="2">
    <source>
        <dbReference type="EMBL" id="GBP46569.1"/>
    </source>
</evidence>
<evidence type="ECO:0000256" key="1">
    <source>
        <dbReference type="SAM" id="MobiDB-lite"/>
    </source>
</evidence>
<dbReference type="EMBL" id="BGZK01000486">
    <property type="protein sequence ID" value="GBP46569.1"/>
    <property type="molecule type" value="Genomic_DNA"/>
</dbReference>
<reference evidence="2 3" key="1">
    <citation type="journal article" date="2019" name="Commun. Biol.">
        <title>The bagworm genome reveals a unique fibroin gene that provides high tensile strength.</title>
        <authorList>
            <person name="Kono N."/>
            <person name="Nakamura H."/>
            <person name="Ohtoshi R."/>
            <person name="Tomita M."/>
            <person name="Numata K."/>
            <person name="Arakawa K."/>
        </authorList>
    </citation>
    <scope>NUCLEOTIDE SEQUENCE [LARGE SCALE GENOMIC DNA]</scope>
</reference>
<protein>
    <submittedName>
        <fullName evidence="2">Uncharacterized protein</fullName>
    </submittedName>
</protein>
<sequence length="147" mass="17078">MCRVSREDRRRNSDVRERCDLEEDVALRAERDYRKFQDDKMKLEERNRQAPRGRPQRALRAASTTGCGCSTTRHGDCEIKLVDSWAKKPTGVLCALPASIAKRRFVSVVVEKMCCFQSEEPSSIPGREKLNHYALESTLRRLWLSYR</sequence>
<name>A0A4C1W7T7_EUMVA</name>
<proteinExistence type="predicted"/>
<keyword evidence="3" id="KW-1185">Reference proteome</keyword>
<dbReference type="OrthoDB" id="425681at2759"/>
<dbReference type="AlphaFoldDB" id="A0A4C1W7T7"/>
<comment type="caution">
    <text evidence="2">The sequence shown here is derived from an EMBL/GenBank/DDBJ whole genome shotgun (WGS) entry which is preliminary data.</text>
</comment>
<accession>A0A4C1W7T7</accession>
<evidence type="ECO:0000313" key="3">
    <source>
        <dbReference type="Proteomes" id="UP000299102"/>
    </source>
</evidence>
<organism evidence="2 3">
    <name type="scientific">Eumeta variegata</name>
    <name type="common">Bagworm moth</name>
    <name type="synonym">Eumeta japonica</name>
    <dbReference type="NCBI Taxonomy" id="151549"/>
    <lineage>
        <taxon>Eukaryota</taxon>
        <taxon>Metazoa</taxon>
        <taxon>Ecdysozoa</taxon>
        <taxon>Arthropoda</taxon>
        <taxon>Hexapoda</taxon>
        <taxon>Insecta</taxon>
        <taxon>Pterygota</taxon>
        <taxon>Neoptera</taxon>
        <taxon>Endopterygota</taxon>
        <taxon>Lepidoptera</taxon>
        <taxon>Glossata</taxon>
        <taxon>Ditrysia</taxon>
        <taxon>Tineoidea</taxon>
        <taxon>Psychidae</taxon>
        <taxon>Oiketicinae</taxon>
        <taxon>Eumeta</taxon>
    </lineage>
</organism>
<feature type="compositionally biased region" description="Basic and acidic residues" evidence="1">
    <location>
        <begin position="39"/>
        <end position="48"/>
    </location>
</feature>
<gene>
    <name evidence="2" type="ORF">EVAR_21725_1</name>
</gene>
<dbReference type="Proteomes" id="UP000299102">
    <property type="component" value="Unassembled WGS sequence"/>
</dbReference>
<feature type="region of interest" description="Disordered" evidence="1">
    <location>
        <begin position="39"/>
        <end position="61"/>
    </location>
</feature>